<dbReference type="InterPro" id="IPR026022">
    <property type="entry name" value="PhoU_dom"/>
</dbReference>
<comment type="subcellular location">
    <subcellularLocation>
        <location evidence="1 7">Cytoplasm</location>
    </subcellularLocation>
</comment>
<protein>
    <recommendedName>
        <fullName evidence="7">Phosphate-specific transport system accessory protein PhoU</fullName>
    </recommendedName>
</protein>
<sequence>MTILETKIAELKEKLFRMAALAETMLTGSMEALVRRDPARARQVIEVEEPKVNALEMEVENDAIGVMALHQPEATALRTLVMITRINANLERIGDHAVNIAEAACYLADRPQVKPLIDLPRMSELTVAMLADALDAFARGDAELARDVCGRDSTVDALKDQVNRELVTYMISDPATIDRALKLMMVSLNLERVADLATNIAEDAIYSAQGRVIKHGAEQEGGQAS</sequence>
<comment type="caution">
    <text evidence="9">The sequence shown here is derived from an EMBL/GenBank/DDBJ whole genome shotgun (WGS) entry which is preliminary data.</text>
</comment>
<accession>A0A7V0T6C4</accession>
<reference evidence="9" key="1">
    <citation type="journal article" date="2020" name="mSystems">
        <title>Genome- and Community-Level Interaction Insights into Carbon Utilization and Element Cycling Functions of Hydrothermarchaeota in Hydrothermal Sediment.</title>
        <authorList>
            <person name="Zhou Z."/>
            <person name="Liu Y."/>
            <person name="Xu W."/>
            <person name="Pan J."/>
            <person name="Luo Z.H."/>
            <person name="Li M."/>
        </authorList>
    </citation>
    <scope>NUCLEOTIDE SEQUENCE [LARGE SCALE GENOMIC DNA]</scope>
    <source>
        <strain evidence="9">SpSt-1182</strain>
    </source>
</reference>
<dbReference type="GO" id="GO:0030643">
    <property type="term" value="P:intracellular phosphate ion homeostasis"/>
    <property type="evidence" value="ECO:0007669"/>
    <property type="project" value="InterPro"/>
</dbReference>
<dbReference type="FunFam" id="1.20.58.220:FF:000004">
    <property type="entry name" value="Phosphate-specific transport system accessory protein PhoU"/>
    <property type="match status" value="1"/>
</dbReference>
<evidence type="ECO:0000256" key="6">
    <source>
        <dbReference type="ARBA" id="ARBA00022592"/>
    </source>
</evidence>
<evidence type="ECO:0000259" key="8">
    <source>
        <dbReference type="Pfam" id="PF01895"/>
    </source>
</evidence>
<dbReference type="SUPFAM" id="SSF109755">
    <property type="entry name" value="PhoU-like"/>
    <property type="match status" value="1"/>
</dbReference>
<dbReference type="EMBL" id="DSBX01000259">
    <property type="protein sequence ID" value="HDR00005.1"/>
    <property type="molecule type" value="Genomic_DNA"/>
</dbReference>
<evidence type="ECO:0000256" key="1">
    <source>
        <dbReference type="ARBA" id="ARBA00004496"/>
    </source>
</evidence>
<dbReference type="InterPro" id="IPR028366">
    <property type="entry name" value="PhoU"/>
</dbReference>
<evidence type="ECO:0000256" key="7">
    <source>
        <dbReference type="PIRNR" id="PIRNR003107"/>
    </source>
</evidence>
<dbReference type="AlphaFoldDB" id="A0A7V0T6C4"/>
<dbReference type="Gene3D" id="1.20.58.220">
    <property type="entry name" value="Phosphate transport system protein phou homolog 2, domain 2"/>
    <property type="match status" value="2"/>
</dbReference>
<evidence type="ECO:0000313" key="9">
    <source>
        <dbReference type="EMBL" id="HDR00005.1"/>
    </source>
</evidence>
<comment type="subunit">
    <text evidence="3 7">Homodimer.</text>
</comment>
<dbReference type="InterPro" id="IPR038078">
    <property type="entry name" value="PhoU-like_sf"/>
</dbReference>
<dbReference type="GO" id="GO:0045936">
    <property type="term" value="P:negative regulation of phosphate metabolic process"/>
    <property type="evidence" value="ECO:0007669"/>
    <property type="project" value="InterPro"/>
</dbReference>
<dbReference type="Pfam" id="PF01895">
    <property type="entry name" value="PhoU"/>
    <property type="match status" value="2"/>
</dbReference>
<dbReference type="PIRSF" id="PIRSF003107">
    <property type="entry name" value="PhoU"/>
    <property type="match status" value="1"/>
</dbReference>
<keyword evidence="4 7" id="KW-0813">Transport</keyword>
<feature type="domain" description="PhoU" evidence="8">
    <location>
        <begin position="120"/>
        <end position="203"/>
    </location>
</feature>
<dbReference type="NCBIfam" id="TIGR02135">
    <property type="entry name" value="phoU_full"/>
    <property type="match status" value="1"/>
</dbReference>
<feature type="domain" description="PhoU" evidence="8">
    <location>
        <begin position="17"/>
        <end position="103"/>
    </location>
</feature>
<dbReference type="Proteomes" id="UP000885672">
    <property type="component" value="Unassembled WGS sequence"/>
</dbReference>
<gene>
    <name evidence="9" type="primary">phoU</name>
    <name evidence="9" type="ORF">ENN51_06960</name>
</gene>
<keyword evidence="6 7" id="KW-0592">Phosphate transport</keyword>
<comment type="function">
    <text evidence="7">Plays a role in the regulation of phosphate uptake.</text>
</comment>
<organism evidence="9">
    <name type="scientific">candidate division WOR-3 bacterium</name>
    <dbReference type="NCBI Taxonomy" id="2052148"/>
    <lineage>
        <taxon>Bacteria</taxon>
        <taxon>Bacteria division WOR-3</taxon>
    </lineage>
</organism>
<name>A0A7V0T6C4_UNCW3</name>
<dbReference type="GO" id="GO:0005737">
    <property type="term" value="C:cytoplasm"/>
    <property type="evidence" value="ECO:0007669"/>
    <property type="project" value="UniProtKB-SubCell"/>
</dbReference>
<evidence type="ECO:0000256" key="4">
    <source>
        <dbReference type="ARBA" id="ARBA00022448"/>
    </source>
</evidence>
<proteinExistence type="inferred from homology"/>
<evidence type="ECO:0000256" key="2">
    <source>
        <dbReference type="ARBA" id="ARBA00008107"/>
    </source>
</evidence>
<comment type="similarity">
    <text evidence="2 7">Belongs to the PhoU family.</text>
</comment>
<dbReference type="PANTHER" id="PTHR42930">
    <property type="entry name" value="PHOSPHATE-SPECIFIC TRANSPORT SYSTEM ACCESSORY PROTEIN PHOU"/>
    <property type="match status" value="1"/>
</dbReference>
<evidence type="ECO:0000256" key="5">
    <source>
        <dbReference type="ARBA" id="ARBA00022490"/>
    </source>
</evidence>
<evidence type="ECO:0000256" key="3">
    <source>
        <dbReference type="ARBA" id="ARBA00011738"/>
    </source>
</evidence>
<dbReference type="GO" id="GO:0006817">
    <property type="term" value="P:phosphate ion transport"/>
    <property type="evidence" value="ECO:0007669"/>
    <property type="project" value="UniProtKB-KW"/>
</dbReference>
<keyword evidence="5 7" id="KW-0963">Cytoplasm</keyword>
<dbReference type="PANTHER" id="PTHR42930:SF3">
    <property type="entry name" value="PHOSPHATE-SPECIFIC TRANSPORT SYSTEM ACCESSORY PROTEIN PHOU"/>
    <property type="match status" value="1"/>
</dbReference>